<evidence type="ECO:0000313" key="1">
    <source>
        <dbReference type="EMBL" id="MBO0329840.1"/>
    </source>
</evidence>
<proteinExistence type="predicted"/>
<evidence type="ECO:0000313" key="2">
    <source>
        <dbReference type="Proteomes" id="UP000664163"/>
    </source>
</evidence>
<dbReference type="RefSeq" id="WP_207070290.1">
    <property type="nucleotide sequence ID" value="NZ_JAFLND010000001.1"/>
</dbReference>
<accession>A0ABS3EUB5</accession>
<reference evidence="1 2" key="1">
    <citation type="submission" date="2021-03" db="EMBL/GenBank/DDBJ databases">
        <title>Muricauda sp. CAU 1631 isolated from Incheon.</title>
        <authorList>
            <person name="Kim W."/>
        </authorList>
    </citation>
    <scope>NUCLEOTIDE SEQUENCE [LARGE SCALE GENOMIC DNA]</scope>
    <source>
        <strain evidence="1 2">CAU 1631</strain>
    </source>
</reference>
<sequence>MKDYLIDFEDHINLTVKQFIDLINKTEGIKLNQLKVKDLSYFNEQPILPGHGIYIFKTEEKILLIGKARSNSFTERISKHFDFRPKAWFNRLLFITCREHFKKELTEENFKEASKYVFDNGSLILVNMKNPKQIDQFENILRGTTETLNKFKRKRYNDNIILGEIK</sequence>
<name>A0ABS3EUB5_9FLAO</name>
<dbReference type="EMBL" id="JAFLND010000001">
    <property type="protein sequence ID" value="MBO0329840.1"/>
    <property type="molecule type" value="Genomic_DNA"/>
</dbReference>
<organism evidence="1 2">
    <name type="scientific">[Muricauda] lutisoli</name>
    <dbReference type="NCBI Taxonomy" id="2816035"/>
    <lineage>
        <taxon>Bacteria</taxon>
        <taxon>Pseudomonadati</taxon>
        <taxon>Bacteroidota</taxon>
        <taxon>Flavobacteriia</taxon>
        <taxon>Flavobacteriales</taxon>
        <taxon>Flavobacteriaceae</taxon>
        <taxon>Allomuricauda</taxon>
    </lineage>
</organism>
<evidence type="ECO:0008006" key="3">
    <source>
        <dbReference type="Google" id="ProtNLM"/>
    </source>
</evidence>
<comment type="caution">
    <text evidence="1">The sequence shown here is derived from an EMBL/GenBank/DDBJ whole genome shotgun (WGS) entry which is preliminary data.</text>
</comment>
<gene>
    <name evidence="1" type="ORF">J0X13_04730</name>
</gene>
<keyword evidence="2" id="KW-1185">Reference proteome</keyword>
<protein>
    <recommendedName>
        <fullName evidence="3">GIY-YIG domain-containing protein</fullName>
    </recommendedName>
</protein>
<dbReference type="Proteomes" id="UP000664163">
    <property type="component" value="Unassembled WGS sequence"/>
</dbReference>